<keyword evidence="1 5" id="KW-0732">Signal</keyword>
<dbReference type="GO" id="GO:0005178">
    <property type="term" value="F:integrin binding"/>
    <property type="evidence" value="ECO:0007669"/>
    <property type="project" value="TreeGrafter"/>
</dbReference>
<evidence type="ECO:0000256" key="4">
    <source>
        <dbReference type="PROSITE-ProRule" id="PRU00803"/>
    </source>
</evidence>
<keyword evidence="3" id="KW-0325">Glycoprotein</keyword>
<dbReference type="GO" id="GO:0007229">
    <property type="term" value="P:integrin-mediated signaling pathway"/>
    <property type="evidence" value="ECO:0007669"/>
    <property type="project" value="UniProtKB-KW"/>
</dbReference>
<dbReference type="GeneTree" id="ENSGT00940000157746"/>
<evidence type="ECO:0000256" key="5">
    <source>
        <dbReference type="RuleBase" id="RU003762"/>
    </source>
</evidence>
<dbReference type="Gene3D" id="2.130.10.130">
    <property type="entry name" value="Integrin alpha, N-terminal"/>
    <property type="match status" value="1"/>
</dbReference>
<evidence type="ECO:0000256" key="1">
    <source>
        <dbReference type="ARBA" id="ARBA00022729"/>
    </source>
</evidence>
<sequence>MTIFSQLLLIVLKVFSPHLWLSVCVAMNLDTMFPLLKKGENGSLFGLSVALHHHLKTDTYLLLVGAPRDQAEHNIPANRTGGLYSCSITVDQSDCSRVKLLDPDLNTSEDQVEDMWLGVSVASQGCPGGRVLTCGHRFVKLYGAFKLHHMIGRCYLRGNDLQYDDADMHWQTLDQPCKPAVSKLGFCLSLFCSSPRRKVIVGSPGSFYWQGNVHVSWMNPHVLFDTERSSFINLKRRNIYIVGYSVTQTRRLLSQEHDTIVTGAPKDSKDDACGSVLLIKKQAEKLVIEQTLRGEQIGSYFGNSVTTTDLNNDNWEDLLVGAPFYFDHEDEVGGAVYIYMNQGGGFDSGSSLVLRGPVGSGFGMSIAAAGDLNQDGFQDFAVGAPFHETGMVMIWTSSSEGISREPSQVIRGSTVSHYFTTFGYSLSGGHDVDGNKYPDLLVGSLDHTVALLR</sequence>
<evidence type="ECO:0000313" key="7">
    <source>
        <dbReference type="Proteomes" id="UP000007303"/>
    </source>
</evidence>
<feature type="repeat" description="FG-GAP" evidence="4">
    <location>
        <begin position="408"/>
        <end position="453"/>
    </location>
</feature>
<keyword evidence="5" id="KW-0675">Receptor</keyword>
<dbReference type="GO" id="GO:0050900">
    <property type="term" value="P:leukocyte migration"/>
    <property type="evidence" value="ECO:0007669"/>
    <property type="project" value="TreeGrafter"/>
</dbReference>
<feature type="signal peptide" evidence="5">
    <location>
        <begin position="1"/>
        <end position="26"/>
    </location>
</feature>
<reference evidence="6" key="2">
    <citation type="submission" date="2025-08" db="UniProtKB">
        <authorList>
            <consortium name="Ensembl"/>
        </authorList>
    </citation>
    <scope>IDENTIFICATION</scope>
</reference>
<organism evidence="6 7">
    <name type="scientific">Tetraodon nigroviridis</name>
    <name type="common">Spotted green pufferfish</name>
    <name type="synonym">Chelonodon nigroviridis</name>
    <dbReference type="NCBI Taxonomy" id="99883"/>
    <lineage>
        <taxon>Eukaryota</taxon>
        <taxon>Metazoa</taxon>
        <taxon>Chordata</taxon>
        <taxon>Craniata</taxon>
        <taxon>Vertebrata</taxon>
        <taxon>Euteleostomi</taxon>
        <taxon>Actinopterygii</taxon>
        <taxon>Neopterygii</taxon>
        <taxon>Teleostei</taxon>
        <taxon>Neoteleostei</taxon>
        <taxon>Acanthomorphata</taxon>
        <taxon>Eupercaria</taxon>
        <taxon>Tetraodontiformes</taxon>
        <taxon>Tetradontoidea</taxon>
        <taxon>Tetraodontidae</taxon>
        <taxon>Tetraodon</taxon>
    </lineage>
</organism>
<name>H3CHS1_TETNG</name>
<reference evidence="6" key="3">
    <citation type="submission" date="2025-09" db="UniProtKB">
        <authorList>
            <consortium name="Ensembl"/>
        </authorList>
    </citation>
    <scope>IDENTIFICATION</scope>
</reference>
<dbReference type="PRINTS" id="PR01185">
    <property type="entry name" value="INTEGRINA"/>
</dbReference>
<dbReference type="InterPro" id="IPR028994">
    <property type="entry name" value="Integrin_alpha_N"/>
</dbReference>
<dbReference type="AlphaFoldDB" id="H3CHS1"/>
<accession>H3CHS1</accession>
<dbReference type="SMART" id="SM00191">
    <property type="entry name" value="Int_alpha"/>
    <property type="match status" value="3"/>
</dbReference>
<dbReference type="Proteomes" id="UP000007303">
    <property type="component" value="Unassembled WGS sequence"/>
</dbReference>
<comment type="subcellular location">
    <subcellularLocation>
        <location evidence="5">Membrane</location>
        <topology evidence="5">Single-pass type I membrane protein</topology>
    </subcellularLocation>
</comment>
<keyword evidence="5" id="KW-0401">Integrin</keyword>
<dbReference type="Pfam" id="PF01839">
    <property type="entry name" value="FG-GAP"/>
    <property type="match status" value="2"/>
</dbReference>
<dbReference type="GO" id="GO:0007160">
    <property type="term" value="P:cell-matrix adhesion"/>
    <property type="evidence" value="ECO:0007669"/>
    <property type="project" value="TreeGrafter"/>
</dbReference>
<keyword evidence="7" id="KW-1185">Reference proteome</keyword>
<feature type="chain" id="PRO_5001424959" evidence="5">
    <location>
        <begin position="27"/>
        <end position="453"/>
    </location>
</feature>
<dbReference type="HOGENOM" id="CLU_004111_5_2_1"/>
<feature type="repeat" description="FG-GAP" evidence="4">
    <location>
        <begin position="349"/>
        <end position="404"/>
    </location>
</feature>
<comment type="similarity">
    <text evidence="5">Belongs to the integrin alpha chain family.</text>
</comment>
<keyword evidence="5" id="KW-0130">Cell adhesion</keyword>
<dbReference type="GO" id="GO:0098609">
    <property type="term" value="P:cell-cell adhesion"/>
    <property type="evidence" value="ECO:0007669"/>
    <property type="project" value="TreeGrafter"/>
</dbReference>
<evidence type="ECO:0000256" key="3">
    <source>
        <dbReference type="ARBA" id="ARBA00023180"/>
    </source>
</evidence>
<dbReference type="InterPro" id="IPR013519">
    <property type="entry name" value="Int_alpha_beta-p"/>
</dbReference>
<dbReference type="InterPro" id="IPR000413">
    <property type="entry name" value="Integrin_alpha"/>
</dbReference>
<dbReference type="InterPro" id="IPR013517">
    <property type="entry name" value="FG-GAP"/>
</dbReference>
<dbReference type="PANTHER" id="PTHR23220">
    <property type="entry name" value="INTEGRIN ALPHA"/>
    <property type="match status" value="1"/>
</dbReference>
<dbReference type="PROSITE" id="PS51470">
    <property type="entry name" value="FG_GAP"/>
    <property type="match status" value="4"/>
</dbReference>
<dbReference type="PANTHER" id="PTHR23220:SF89">
    <property type="entry name" value="INTEGRIN ALPHA-3"/>
    <property type="match status" value="1"/>
</dbReference>
<dbReference type="SUPFAM" id="SSF69318">
    <property type="entry name" value="Integrin alpha N-terminal domain"/>
    <property type="match status" value="1"/>
</dbReference>
<dbReference type="GO" id="GO:0008305">
    <property type="term" value="C:integrin complex"/>
    <property type="evidence" value="ECO:0007669"/>
    <property type="project" value="InterPro"/>
</dbReference>
<reference evidence="7" key="1">
    <citation type="journal article" date="2004" name="Nature">
        <title>Genome duplication in the teleost fish Tetraodon nigroviridis reveals the early vertebrate proto-karyotype.</title>
        <authorList>
            <person name="Jaillon O."/>
            <person name="Aury J.-M."/>
            <person name="Brunet F."/>
            <person name="Petit J.-L."/>
            <person name="Stange-Thomann N."/>
            <person name="Mauceli E."/>
            <person name="Bouneau L."/>
            <person name="Fischer C."/>
            <person name="Ozouf-Costaz C."/>
            <person name="Bernot A."/>
            <person name="Nicaud S."/>
            <person name="Jaffe D."/>
            <person name="Fisher S."/>
            <person name="Lutfalla G."/>
            <person name="Dossat C."/>
            <person name="Segurens B."/>
            <person name="Dasilva C."/>
            <person name="Salanoubat M."/>
            <person name="Levy M."/>
            <person name="Boudet N."/>
            <person name="Castellano S."/>
            <person name="Anthouard V."/>
            <person name="Jubin C."/>
            <person name="Castelli V."/>
            <person name="Katinka M."/>
            <person name="Vacherie B."/>
            <person name="Biemont C."/>
            <person name="Skalli Z."/>
            <person name="Cattolico L."/>
            <person name="Poulain J."/>
            <person name="De Berardinis V."/>
            <person name="Cruaud C."/>
            <person name="Duprat S."/>
            <person name="Brottier P."/>
            <person name="Coutanceau J.-P."/>
            <person name="Gouzy J."/>
            <person name="Parra G."/>
            <person name="Lardier G."/>
            <person name="Chapple C."/>
            <person name="McKernan K.J."/>
            <person name="McEwan P."/>
            <person name="Bosak S."/>
            <person name="Kellis M."/>
            <person name="Volff J.-N."/>
            <person name="Guigo R."/>
            <person name="Zody M.C."/>
            <person name="Mesirov J."/>
            <person name="Lindblad-Toh K."/>
            <person name="Birren B."/>
            <person name="Nusbaum C."/>
            <person name="Kahn D."/>
            <person name="Robinson-Rechavi M."/>
            <person name="Laudet V."/>
            <person name="Schachter V."/>
            <person name="Quetier F."/>
            <person name="Saurin W."/>
            <person name="Scarpelli C."/>
            <person name="Wincker P."/>
            <person name="Lander E.S."/>
            <person name="Weissenbach J."/>
            <person name="Roest Crollius H."/>
        </authorList>
    </citation>
    <scope>NUCLEOTIDE SEQUENCE [LARGE SCALE GENOMIC DNA]</scope>
</reference>
<evidence type="ECO:0000313" key="6">
    <source>
        <dbReference type="Ensembl" id="ENSTNIP00000007799.1"/>
    </source>
</evidence>
<feature type="repeat" description="FG-GAP" evidence="4">
    <location>
        <begin position="287"/>
        <end position="348"/>
    </location>
</feature>
<dbReference type="GO" id="GO:0033627">
    <property type="term" value="P:cell adhesion mediated by integrin"/>
    <property type="evidence" value="ECO:0007669"/>
    <property type="project" value="TreeGrafter"/>
</dbReference>
<keyword evidence="2" id="KW-0677">Repeat</keyword>
<dbReference type="Ensembl" id="ENSTNIT00000007960.1">
    <property type="protein sequence ID" value="ENSTNIP00000007799.1"/>
    <property type="gene ID" value="ENSTNIG00000005130.1"/>
</dbReference>
<proteinExistence type="inferred from homology"/>
<evidence type="ECO:0000256" key="2">
    <source>
        <dbReference type="ARBA" id="ARBA00022737"/>
    </source>
</evidence>
<feature type="repeat" description="FG-GAP" evidence="4">
    <location>
        <begin position="31"/>
        <end position="95"/>
    </location>
</feature>
<protein>
    <submittedName>
        <fullName evidence="6">Uncharacterized protein</fullName>
    </submittedName>
</protein>
<dbReference type="GO" id="GO:0009897">
    <property type="term" value="C:external side of plasma membrane"/>
    <property type="evidence" value="ECO:0007669"/>
    <property type="project" value="TreeGrafter"/>
</dbReference>